<comment type="caution">
    <text evidence="1">The sequence shown here is derived from an EMBL/GenBank/DDBJ whole genome shotgun (WGS) entry which is preliminary data.</text>
</comment>
<dbReference type="OrthoDB" id="122059at2"/>
<gene>
    <name evidence="1" type="ORF">GRAN_3147</name>
</gene>
<reference evidence="2" key="2">
    <citation type="submission" date="2019-02" db="EMBL/GenBank/DDBJ databases">
        <title>Granulicella sibirica sp. nov., a psychrotolerant acidobacterium isolated from an organic soil layer in forested tundra, West Siberia.</title>
        <authorList>
            <person name="Oshkin I.Y."/>
            <person name="Kulichevskaya I.S."/>
            <person name="Rijpstra W.I.C."/>
            <person name="Sinninghe Damste J.S."/>
            <person name="Rakitin A.L."/>
            <person name="Ravin N.V."/>
            <person name="Dedysh S.N."/>
        </authorList>
    </citation>
    <scope>NUCLEOTIDE SEQUENCE [LARGE SCALE GENOMIC DNA]</scope>
    <source>
        <strain evidence="2">AF10</strain>
    </source>
</reference>
<dbReference type="RefSeq" id="WP_128913780.1">
    <property type="nucleotide sequence ID" value="NZ_RDSM01000002.1"/>
</dbReference>
<organism evidence="1 2">
    <name type="scientific">Granulicella sibirica</name>
    <dbReference type="NCBI Taxonomy" id="2479048"/>
    <lineage>
        <taxon>Bacteria</taxon>
        <taxon>Pseudomonadati</taxon>
        <taxon>Acidobacteriota</taxon>
        <taxon>Terriglobia</taxon>
        <taxon>Terriglobales</taxon>
        <taxon>Acidobacteriaceae</taxon>
        <taxon>Granulicella</taxon>
    </lineage>
</organism>
<dbReference type="EMBL" id="RDSM01000002">
    <property type="protein sequence ID" value="RXH56290.1"/>
    <property type="molecule type" value="Genomic_DNA"/>
</dbReference>
<evidence type="ECO:0000313" key="2">
    <source>
        <dbReference type="Proteomes" id="UP000289437"/>
    </source>
</evidence>
<protein>
    <submittedName>
        <fullName evidence="1">Uncharacterized protein</fullName>
    </submittedName>
</protein>
<sequence length="146" mass="15877">MSRLFSDLTGKDVSFALVLNPVETKDRKLFAVYEELPSQRAIVVKSDLPVLGSIAGALLGLPPETAVERALSTPMEETVRDAIHEILNVGSTGLVTGPRVAFKYMTQDSATCEGESLDVIKKPDLKTSFKISMGKMTGHFTIMSKF</sequence>
<reference evidence="1 2" key="1">
    <citation type="submission" date="2018-11" db="EMBL/GenBank/DDBJ databases">
        <authorList>
            <person name="Mardanov A.V."/>
            <person name="Ravin N.V."/>
            <person name="Dedysh S.N."/>
        </authorList>
    </citation>
    <scope>NUCLEOTIDE SEQUENCE [LARGE SCALE GENOMIC DNA]</scope>
    <source>
        <strain evidence="1 2">AF10</strain>
    </source>
</reference>
<name>A0A4Q0T1N8_9BACT</name>
<accession>A0A4Q0T1N8</accession>
<dbReference type="Proteomes" id="UP000289437">
    <property type="component" value="Unassembled WGS sequence"/>
</dbReference>
<dbReference type="AlphaFoldDB" id="A0A4Q0T1N8"/>
<keyword evidence="2" id="KW-1185">Reference proteome</keyword>
<evidence type="ECO:0000313" key="1">
    <source>
        <dbReference type="EMBL" id="RXH56290.1"/>
    </source>
</evidence>
<proteinExistence type="predicted"/>